<dbReference type="RefSeq" id="WP_133994225.1">
    <property type="nucleotide sequence ID" value="NZ_SODV01000001.1"/>
</dbReference>
<evidence type="ECO:0000313" key="2">
    <source>
        <dbReference type="Proteomes" id="UP000294498"/>
    </source>
</evidence>
<organism evidence="1 2">
    <name type="scientific">Dinghuibacter silviterrae</name>
    <dbReference type="NCBI Taxonomy" id="1539049"/>
    <lineage>
        <taxon>Bacteria</taxon>
        <taxon>Pseudomonadati</taxon>
        <taxon>Bacteroidota</taxon>
        <taxon>Chitinophagia</taxon>
        <taxon>Chitinophagales</taxon>
        <taxon>Chitinophagaceae</taxon>
        <taxon>Dinghuibacter</taxon>
    </lineage>
</organism>
<evidence type="ECO:0000313" key="1">
    <source>
        <dbReference type="EMBL" id="TDX01580.1"/>
    </source>
</evidence>
<protein>
    <submittedName>
        <fullName evidence="1">Uncharacterized protein</fullName>
    </submittedName>
</protein>
<keyword evidence="2" id="KW-1185">Reference proteome</keyword>
<dbReference type="EMBL" id="SODV01000001">
    <property type="protein sequence ID" value="TDX01580.1"/>
    <property type="molecule type" value="Genomic_DNA"/>
</dbReference>
<sequence>MSTIRLAYRQIIDASATGAFEQEVWYKTHAEFRIQQQSFAKGLPLHTWDDIQFAFPKAKPALPFKLSFALSGAMQKLGGLIPGLKDPMGDEVVPYHRYVFDLLASDAREIKIHKVSLTWFSQELTLHRAIADHLLLSYLDRTFLLRLQDRLSIVSYVSEPDTKRIENGQFFGLDSL</sequence>
<name>A0A4R8DTG7_9BACT</name>
<comment type="caution">
    <text evidence="1">The sequence shown here is derived from an EMBL/GenBank/DDBJ whole genome shotgun (WGS) entry which is preliminary data.</text>
</comment>
<accession>A0A4R8DTG7</accession>
<dbReference type="AlphaFoldDB" id="A0A4R8DTG7"/>
<dbReference type="Proteomes" id="UP000294498">
    <property type="component" value="Unassembled WGS sequence"/>
</dbReference>
<gene>
    <name evidence="1" type="ORF">EDB95_2620</name>
</gene>
<dbReference type="OrthoDB" id="793934at2"/>
<reference evidence="1 2" key="1">
    <citation type="submission" date="2019-03" db="EMBL/GenBank/DDBJ databases">
        <title>Genomic Encyclopedia of Type Strains, Phase IV (KMG-IV): sequencing the most valuable type-strain genomes for metagenomic binning, comparative biology and taxonomic classification.</title>
        <authorList>
            <person name="Goeker M."/>
        </authorList>
    </citation>
    <scope>NUCLEOTIDE SEQUENCE [LARGE SCALE GENOMIC DNA]</scope>
    <source>
        <strain evidence="1 2">DSM 100059</strain>
    </source>
</reference>
<proteinExistence type="predicted"/>